<dbReference type="PANTHER" id="PTHR11360:SF163">
    <property type="entry name" value="MONOCARBOXYLATE TRANSPORTER 9-LIKE PROTEIN"/>
    <property type="match status" value="1"/>
</dbReference>
<feature type="transmembrane region" description="Helical" evidence="1">
    <location>
        <begin position="51"/>
        <end position="71"/>
    </location>
</feature>
<keyword evidence="1" id="KW-0812">Transmembrane</keyword>
<feature type="transmembrane region" description="Helical" evidence="1">
    <location>
        <begin position="553"/>
        <end position="578"/>
    </location>
</feature>
<reference evidence="2" key="1">
    <citation type="submission" date="2019-10" db="EMBL/GenBank/DDBJ databases">
        <title>Short sand fly seasons in Tbilisi, Georgia, hinder development of host immunity to saliva of the visceral leishmaniasis vector Phlebotomus kandelakii.</title>
        <authorList>
            <person name="Oliveira F."/>
            <person name="Giorgobiani E."/>
            <person name="Guimaraes-Costa A.B."/>
            <person name="Abdeladhim M."/>
            <person name="Oristian J."/>
            <person name="Tskhvaradze L."/>
            <person name="Tsertsvadze N."/>
            <person name="Zakalashvili M."/>
            <person name="Valenzuela J.G."/>
            <person name="Kamhawi S."/>
        </authorList>
    </citation>
    <scope>NUCLEOTIDE SEQUENCE</scope>
    <source>
        <strain evidence="2">Wild-capture in Tbilisi</strain>
        <tissue evidence="2">Salivary glands</tissue>
    </source>
</reference>
<proteinExistence type="predicted"/>
<sequence length="591" mass="65272">MRAARKVAPDGGWGWVATFGVSLVNLATRSIEPSFGLLFGDLLKDLDVGTTGAAIIMSALDVMMNFSGLFVGPLLKEFSYRKVAMAGSLLCALGLALTSLASSMPHILATYSVINGIGVGLATSAAFVALNHYFKRRRGQAVGLSMAGTALGMLIMPQLVRILLEAFGFRGAVLLLSGLALHAVVGATLLQPAKWHLKEEEVDIEMVPMPEAVKPIQPIQEDDEDEMPEITTLLYDNKRFPAHDGGEERVRKTSRLGVNGMKKNFSELAMSTMISSGNGMVKRPTFPRIMSNAEMNMEIRKRKESVISNLSHLDFSGSYLQIHVNTGDDDNEDIDYEVIRRVKTHVGMSSLNSFTKPTKIGSLNTIQSEIGLQMLKPKKQSFWKRFSSIMDLDILRDRIYLNILFGLSIFYVAEMNFKMVTPFFLANLGYPKADVAFCLSITAITDILARVILPPICDRLVIPKRHVFMVAIFFVGITRSIIAEQTGWTELIVWLSISGFFRGAALSNFTLTVSEYCTLEKLPAAFGWHMVGKAVFVVALGPLIGVIRDLTGSYPICIHAQTLCIMMCCIAWSIELVWKYFSQKMAHVPEK</sequence>
<name>A0A6B2ECL5_9DIPT</name>
<accession>A0A6B2ECL5</accession>
<dbReference type="GO" id="GO:0008028">
    <property type="term" value="F:monocarboxylic acid transmembrane transporter activity"/>
    <property type="evidence" value="ECO:0007669"/>
    <property type="project" value="TreeGrafter"/>
</dbReference>
<dbReference type="AlphaFoldDB" id="A0A6B2ECL5"/>
<organism evidence="2">
    <name type="scientific">Phlebotomus kandelakii</name>
    <dbReference type="NCBI Taxonomy" id="1109342"/>
    <lineage>
        <taxon>Eukaryota</taxon>
        <taxon>Metazoa</taxon>
        <taxon>Ecdysozoa</taxon>
        <taxon>Arthropoda</taxon>
        <taxon>Hexapoda</taxon>
        <taxon>Insecta</taxon>
        <taxon>Pterygota</taxon>
        <taxon>Neoptera</taxon>
        <taxon>Endopterygota</taxon>
        <taxon>Diptera</taxon>
        <taxon>Nematocera</taxon>
        <taxon>Psychodoidea</taxon>
        <taxon>Psychodidae</taxon>
        <taxon>Phlebotomus</taxon>
        <taxon>Larroussius</taxon>
    </lineage>
</organism>
<dbReference type="CDD" id="cd06174">
    <property type="entry name" value="MFS"/>
    <property type="match status" value="1"/>
</dbReference>
<feature type="transmembrane region" description="Helical" evidence="1">
    <location>
        <begin position="172"/>
        <end position="190"/>
    </location>
</feature>
<evidence type="ECO:0000313" key="2">
    <source>
        <dbReference type="EMBL" id="NBJ60687.1"/>
    </source>
</evidence>
<feature type="transmembrane region" description="Helical" evidence="1">
    <location>
        <begin position="12"/>
        <end position="31"/>
    </location>
</feature>
<keyword evidence="1" id="KW-0472">Membrane</keyword>
<dbReference type="Gene3D" id="1.20.1250.20">
    <property type="entry name" value="MFS general substrate transporter like domains"/>
    <property type="match status" value="2"/>
</dbReference>
<dbReference type="Pfam" id="PF07690">
    <property type="entry name" value="MFS_1"/>
    <property type="match status" value="1"/>
</dbReference>
<evidence type="ECO:0000256" key="1">
    <source>
        <dbReference type="SAM" id="Phobius"/>
    </source>
</evidence>
<feature type="transmembrane region" description="Helical" evidence="1">
    <location>
        <begin position="108"/>
        <end position="130"/>
    </location>
</feature>
<protein>
    <submittedName>
        <fullName evidence="2">Putative monocarboxylate transporter 4-like isoform x1</fullName>
    </submittedName>
</protein>
<dbReference type="PANTHER" id="PTHR11360">
    <property type="entry name" value="MONOCARBOXYLATE TRANSPORTER"/>
    <property type="match status" value="1"/>
</dbReference>
<feature type="transmembrane region" description="Helical" evidence="1">
    <location>
        <begin position="433"/>
        <end position="453"/>
    </location>
</feature>
<feature type="transmembrane region" description="Helical" evidence="1">
    <location>
        <begin position="83"/>
        <end position="102"/>
    </location>
</feature>
<dbReference type="InterPro" id="IPR050327">
    <property type="entry name" value="Proton-linked_MCT"/>
</dbReference>
<feature type="transmembrane region" description="Helical" evidence="1">
    <location>
        <begin position="394"/>
        <end position="413"/>
    </location>
</feature>
<keyword evidence="1" id="KW-1133">Transmembrane helix</keyword>
<dbReference type="EMBL" id="GIFK01002984">
    <property type="protein sequence ID" value="NBJ60687.1"/>
    <property type="molecule type" value="Transcribed_RNA"/>
</dbReference>
<dbReference type="FunFam" id="1.20.1250.20:FF:000434">
    <property type="entry name" value="Blast:Monocarboxylate transporter 4"/>
    <property type="match status" value="1"/>
</dbReference>
<dbReference type="InterPro" id="IPR011701">
    <property type="entry name" value="MFS"/>
</dbReference>
<feature type="transmembrane region" description="Helical" evidence="1">
    <location>
        <begin position="525"/>
        <end position="547"/>
    </location>
</feature>
<dbReference type="FunFam" id="1.20.1250.20:FF:000437">
    <property type="entry name" value="Blast:Monocarboxylate transporter 4"/>
    <property type="match status" value="1"/>
</dbReference>
<dbReference type="InterPro" id="IPR036259">
    <property type="entry name" value="MFS_trans_sf"/>
</dbReference>
<feature type="transmembrane region" description="Helical" evidence="1">
    <location>
        <begin position="494"/>
        <end position="513"/>
    </location>
</feature>
<dbReference type="SUPFAM" id="SSF103473">
    <property type="entry name" value="MFS general substrate transporter"/>
    <property type="match status" value="1"/>
</dbReference>
<feature type="transmembrane region" description="Helical" evidence="1">
    <location>
        <begin position="465"/>
        <end position="482"/>
    </location>
</feature>
<feature type="transmembrane region" description="Helical" evidence="1">
    <location>
        <begin position="142"/>
        <end position="160"/>
    </location>
</feature>